<feature type="domain" description="Cupin type-2" evidence="1">
    <location>
        <begin position="7"/>
        <end position="69"/>
    </location>
</feature>
<dbReference type="SUPFAM" id="SSF51182">
    <property type="entry name" value="RmlC-like cupins"/>
    <property type="match status" value="1"/>
</dbReference>
<dbReference type="PANTHER" id="PTHR36440">
    <property type="entry name" value="PUTATIVE (AFU_ORTHOLOGUE AFUA_8G07350)-RELATED"/>
    <property type="match status" value="1"/>
</dbReference>
<evidence type="ECO:0000259" key="1">
    <source>
        <dbReference type="Pfam" id="PF07883"/>
    </source>
</evidence>
<dbReference type="STRING" id="710696.Intca_3500"/>
<gene>
    <name evidence="2" type="ordered locus">Intca_3500</name>
</gene>
<proteinExistence type="predicted"/>
<protein>
    <submittedName>
        <fullName evidence="2">Cupin 2 conserved barrel domain protein</fullName>
    </submittedName>
</protein>
<name>E6SG22_INTC7</name>
<organism evidence="2 3">
    <name type="scientific">Intrasporangium calvum (strain ATCC 23552 / DSM 43043 / JCM 3097 / NBRC 12989 / NCIMB 10167 / NRRL B-3866 / 7 KIP)</name>
    <dbReference type="NCBI Taxonomy" id="710696"/>
    <lineage>
        <taxon>Bacteria</taxon>
        <taxon>Bacillati</taxon>
        <taxon>Actinomycetota</taxon>
        <taxon>Actinomycetes</taxon>
        <taxon>Micrococcales</taxon>
        <taxon>Intrasporangiaceae</taxon>
        <taxon>Intrasporangium</taxon>
    </lineage>
</organism>
<dbReference type="Pfam" id="PF07883">
    <property type="entry name" value="Cupin_2"/>
    <property type="match status" value="1"/>
</dbReference>
<evidence type="ECO:0000313" key="2">
    <source>
        <dbReference type="EMBL" id="ADU49976.1"/>
    </source>
</evidence>
<dbReference type="AlphaFoldDB" id="E6SG22"/>
<dbReference type="EMBL" id="CP002343">
    <property type="protein sequence ID" value="ADU49976.1"/>
    <property type="molecule type" value="Genomic_DNA"/>
</dbReference>
<dbReference type="InterPro" id="IPR014710">
    <property type="entry name" value="RmlC-like_jellyroll"/>
</dbReference>
<dbReference type="InterPro" id="IPR011051">
    <property type="entry name" value="RmlC_Cupin_sf"/>
</dbReference>
<dbReference type="InterPro" id="IPR013096">
    <property type="entry name" value="Cupin_2"/>
</dbReference>
<dbReference type="PANTHER" id="PTHR36440:SF1">
    <property type="entry name" value="PUTATIVE (AFU_ORTHOLOGUE AFUA_8G07350)-RELATED"/>
    <property type="match status" value="1"/>
</dbReference>
<reference evidence="2 3" key="1">
    <citation type="journal article" date="2010" name="Stand. Genomic Sci.">
        <title>Complete genome sequence of Intrasporangium calvum type strain (7 KIP).</title>
        <authorList>
            <person name="Del Rio T.G."/>
            <person name="Chertkov O."/>
            <person name="Yasawong M."/>
            <person name="Lucas S."/>
            <person name="Deshpande S."/>
            <person name="Cheng J.F."/>
            <person name="Detter C."/>
            <person name="Tapia R."/>
            <person name="Han C."/>
            <person name="Goodwin L."/>
            <person name="Pitluck S."/>
            <person name="Liolios K."/>
            <person name="Ivanova N."/>
            <person name="Mavromatis K."/>
            <person name="Pati A."/>
            <person name="Chen A."/>
            <person name="Palaniappan K."/>
            <person name="Land M."/>
            <person name="Hauser L."/>
            <person name="Chang Y.J."/>
            <person name="Jeffries C.D."/>
            <person name="Rohde M."/>
            <person name="Pukall R."/>
            <person name="Sikorski J."/>
            <person name="Goker M."/>
            <person name="Woyke T."/>
            <person name="Bristow J."/>
            <person name="Eisen J.A."/>
            <person name="Markowitz V."/>
            <person name="Hugenholtz P."/>
            <person name="Kyrpides N.C."/>
            <person name="Klenk H.P."/>
            <person name="Lapidus A."/>
        </authorList>
    </citation>
    <scope>NUCLEOTIDE SEQUENCE [LARGE SCALE GENOMIC DNA]</scope>
    <source>
        <strain evidence="3">ATCC 23552 / DSM 43043 / JCM 3097 / NBRC 12989 / 7 KIP</strain>
    </source>
</reference>
<accession>E6SG22</accession>
<evidence type="ECO:0000313" key="3">
    <source>
        <dbReference type="Proteomes" id="UP000008914"/>
    </source>
</evidence>
<dbReference type="InterPro" id="IPR053146">
    <property type="entry name" value="QDO-like"/>
</dbReference>
<dbReference type="KEGG" id="ica:Intca_3500"/>
<sequence length="123" mass="13095">MIFGEAKLPARTSGPGLHVHTREDEAIFVISGIITFVVGDRRFEAADGDLVWLPREVPHTFANVGDEPAWAFGTTTPAGLEGMFEEQAAYFDGLQGPADPARIAEIGARYGVTALGPPLEVDG</sequence>
<keyword evidence="3" id="KW-1185">Reference proteome</keyword>
<dbReference type="Proteomes" id="UP000008914">
    <property type="component" value="Chromosome"/>
</dbReference>
<dbReference type="HOGENOM" id="CLU_103066_6_3_11"/>
<dbReference type="Gene3D" id="2.60.120.10">
    <property type="entry name" value="Jelly Rolls"/>
    <property type="match status" value="1"/>
</dbReference>
<dbReference type="eggNOG" id="COG0662">
    <property type="taxonomic scope" value="Bacteria"/>
</dbReference>